<accession>A0A7I9VA75</accession>
<evidence type="ECO:0000313" key="2">
    <source>
        <dbReference type="EMBL" id="GEE02229.1"/>
    </source>
</evidence>
<proteinExistence type="predicted"/>
<evidence type="ECO:0000313" key="3">
    <source>
        <dbReference type="Proteomes" id="UP000444960"/>
    </source>
</evidence>
<gene>
    <name evidence="2" type="ORF">nbrc107696_26750</name>
</gene>
<sequence length="176" mass="18004">MSPKHARHEYVHRVRSKSLTTALATATGILAVVVAVAVTVVVLDRDDAPVASPATATTVVTHTPTTVTSTAPAQVPTIETPVIQTPVIETPTGSFVTEGGECYPSEVRSFGTDGAGRSLVCASMGSAAPPRWVQHADDDGSVHNVGDSCDDSVDSVAQDPSGLAILCSNGAWQSGP</sequence>
<evidence type="ECO:0000256" key="1">
    <source>
        <dbReference type="SAM" id="Phobius"/>
    </source>
</evidence>
<dbReference type="Proteomes" id="UP000444960">
    <property type="component" value="Unassembled WGS sequence"/>
</dbReference>
<organism evidence="2 3">
    <name type="scientific">Gordonia spumicola</name>
    <dbReference type="NCBI Taxonomy" id="589161"/>
    <lineage>
        <taxon>Bacteria</taxon>
        <taxon>Bacillati</taxon>
        <taxon>Actinomycetota</taxon>
        <taxon>Actinomycetes</taxon>
        <taxon>Mycobacteriales</taxon>
        <taxon>Gordoniaceae</taxon>
        <taxon>Gordonia</taxon>
    </lineage>
</organism>
<protein>
    <submittedName>
        <fullName evidence="2">Uncharacterized protein</fullName>
    </submittedName>
</protein>
<dbReference type="AlphaFoldDB" id="A0A7I9VA75"/>
<keyword evidence="1" id="KW-1133">Transmembrane helix</keyword>
<feature type="transmembrane region" description="Helical" evidence="1">
    <location>
        <begin position="21"/>
        <end position="43"/>
    </location>
</feature>
<keyword evidence="1" id="KW-0812">Transmembrane</keyword>
<dbReference type="EMBL" id="BJOV01000005">
    <property type="protein sequence ID" value="GEE02229.1"/>
    <property type="molecule type" value="Genomic_DNA"/>
</dbReference>
<name>A0A7I9VA75_9ACTN</name>
<keyword evidence="3" id="KW-1185">Reference proteome</keyword>
<comment type="caution">
    <text evidence="2">The sequence shown here is derived from an EMBL/GenBank/DDBJ whole genome shotgun (WGS) entry which is preliminary data.</text>
</comment>
<keyword evidence="1" id="KW-0472">Membrane</keyword>
<reference evidence="3" key="1">
    <citation type="submission" date="2019-06" db="EMBL/GenBank/DDBJ databases">
        <title>Gordonia isolated from sludge of a wastewater treatment plant.</title>
        <authorList>
            <person name="Tamura T."/>
            <person name="Aoyama K."/>
            <person name="Kang Y."/>
            <person name="Saito S."/>
            <person name="Akiyama N."/>
            <person name="Yazawa K."/>
            <person name="Gonoi T."/>
            <person name="Mikami Y."/>
        </authorList>
    </citation>
    <scope>NUCLEOTIDE SEQUENCE [LARGE SCALE GENOMIC DNA]</scope>
    <source>
        <strain evidence="3">NBRC 107696</strain>
    </source>
</reference>